<dbReference type="InterPro" id="IPR029045">
    <property type="entry name" value="ClpP/crotonase-like_dom_sf"/>
</dbReference>
<dbReference type="PROSITE" id="PS00018">
    <property type="entry name" value="EF_HAND_1"/>
    <property type="match status" value="1"/>
</dbReference>
<evidence type="ECO:0000313" key="3">
    <source>
        <dbReference type="EMBL" id="MCX2720216.1"/>
    </source>
</evidence>
<sequence length="512" mass="56860">MKKYIFLLLTVGLLALGCSKNNDDDNGPDPVGNADLDTQHFMWQSLNLWYYWQAEVPNLADDRFSSDQEYTEFLGSESDPAAFFENKLRFSGDRFTFYREDFKDLVRGLDGISRSNGLEFSLTYIDSNDNDLLDNDEIIYGIVRYIVNGSNAATVDISRGEIFTGVDGQELNGANYQDLLFGENATYTLNMADIDGGTLTPNGKEVTLTKEEGLLENPVYITTTLDVMGTKIGYLMYNGFTDVARDDAGNIIADYDEELNSAFGELVSQGATELVLDLRYNPGGSVRTAQLLSSMIYGTDNTNLVLWRQEYNPKLQAIFDPAQLEDTFLNQTPRAGTPLNTLNLNRVYVLTTRSSASASELVINGLAPYMDVVQIGSTTRGKIEFSLTLVDDPDREGAPYIYSPSRENQINPNNLWGMQAIVGVTANSVGFSAPNGLEPDIQLFENAQNMGILGDVNEPLLARAIQEITGMSGRRDFTVDIPVKEITNSKMFTTLKDNMYLDKPIKLDFIPE</sequence>
<dbReference type="Pfam" id="PF18294">
    <property type="entry name" value="Pept_S41_N"/>
    <property type="match status" value="1"/>
</dbReference>
<dbReference type="EMBL" id="JAPFQP010000004">
    <property type="protein sequence ID" value="MCX2720216.1"/>
    <property type="molecule type" value="Genomic_DNA"/>
</dbReference>
<dbReference type="InterPro" id="IPR036034">
    <property type="entry name" value="PDZ_sf"/>
</dbReference>
<evidence type="ECO:0000259" key="1">
    <source>
        <dbReference type="Pfam" id="PF03572"/>
    </source>
</evidence>
<dbReference type="GO" id="GO:0006508">
    <property type="term" value="P:proteolysis"/>
    <property type="evidence" value="ECO:0007669"/>
    <property type="project" value="InterPro"/>
</dbReference>
<dbReference type="InterPro" id="IPR005151">
    <property type="entry name" value="Tail-specific_protease"/>
</dbReference>
<dbReference type="PANTHER" id="PTHR32060">
    <property type="entry name" value="TAIL-SPECIFIC PROTEASE"/>
    <property type="match status" value="1"/>
</dbReference>
<reference evidence="3" key="1">
    <citation type="submission" date="2022-11" db="EMBL/GenBank/DDBJ databases">
        <title>The characterization of three novel Bacteroidetes species and genomic analysis of their roles in tidal elemental geochemical cycles.</title>
        <authorList>
            <person name="Ma K.-J."/>
        </authorList>
    </citation>
    <scope>NUCLEOTIDE SEQUENCE</scope>
    <source>
        <strain evidence="3">M415</strain>
    </source>
</reference>
<evidence type="ECO:0000259" key="2">
    <source>
        <dbReference type="Pfam" id="PF18294"/>
    </source>
</evidence>
<feature type="domain" description="Tail specific protease" evidence="1">
    <location>
        <begin position="231"/>
        <end position="384"/>
    </location>
</feature>
<evidence type="ECO:0000313" key="4">
    <source>
        <dbReference type="Proteomes" id="UP001207116"/>
    </source>
</evidence>
<feature type="domain" description="Peptidase S41 N-terminal" evidence="2">
    <location>
        <begin position="38"/>
        <end position="97"/>
    </location>
</feature>
<dbReference type="Gene3D" id="3.90.226.10">
    <property type="entry name" value="2-enoyl-CoA Hydratase, Chain A, domain 1"/>
    <property type="match status" value="1"/>
</dbReference>
<dbReference type="PROSITE" id="PS51257">
    <property type="entry name" value="PROKAR_LIPOPROTEIN"/>
    <property type="match status" value="1"/>
</dbReference>
<gene>
    <name evidence="3" type="ORF">OO016_11440</name>
</gene>
<protein>
    <submittedName>
        <fullName evidence="3">S41 family peptidase</fullName>
    </submittedName>
</protein>
<dbReference type="Gene3D" id="3.30.750.170">
    <property type="match status" value="1"/>
</dbReference>
<dbReference type="CDD" id="cd07561">
    <property type="entry name" value="Peptidase_S41_CPP_like"/>
    <property type="match status" value="1"/>
</dbReference>
<dbReference type="InterPro" id="IPR018247">
    <property type="entry name" value="EF_Hand_1_Ca_BS"/>
</dbReference>
<dbReference type="InterPro" id="IPR041613">
    <property type="entry name" value="Pept_S41_N"/>
</dbReference>
<dbReference type="AlphaFoldDB" id="A0AAE3MMS7"/>
<dbReference type="GO" id="GO:0008236">
    <property type="term" value="F:serine-type peptidase activity"/>
    <property type="evidence" value="ECO:0007669"/>
    <property type="project" value="InterPro"/>
</dbReference>
<organism evidence="3 4">
    <name type="scientific">Lentiprolixibacter aurantiacus</name>
    <dbReference type="NCBI Taxonomy" id="2993939"/>
    <lineage>
        <taxon>Bacteria</taxon>
        <taxon>Pseudomonadati</taxon>
        <taxon>Bacteroidota</taxon>
        <taxon>Flavobacteriia</taxon>
        <taxon>Flavobacteriales</taxon>
        <taxon>Flavobacteriaceae</taxon>
        <taxon>Lentiprolixibacter</taxon>
    </lineage>
</organism>
<dbReference type="PANTHER" id="PTHR32060:SF30">
    <property type="entry name" value="CARBOXY-TERMINAL PROCESSING PROTEASE CTPA"/>
    <property type="match status" value="1"/>
</dbReference>
<name>A0AAE3MMS7_9FLAO</name>
<accession>A0AAE3MMS7</accession>
<comment type="caution">
    <text evidence="3">The sequence shown here is derived from an EMBL/GenBank/DDBJ whole genome shotgun (WGS) entry which is preliminary data.</text>
</comment>
<dbReference type="SUPFAM" id="SSF52096">
    <property type="entry name" value="ClpP/crotonase"/>
    <property type="match status" value="1"/>
</dbReference>
<dbReference type="Proteomes" id="UP001207116">
    <property type="component" value="Unassembled WGS sequence"/>
</dbReference>
<dbReference type="Gene3D" id="2.30.42.10">
    <property type="match status" value="1"/>
</dbReference>
<dbReference type="GO" id="GO:0030288">
    <property type="term" value="C:outer membrane-bounded periplasmic space"/>
    <property type="evidence" value="ECO:0007669"/>
    <property type="project" value="TreeGrafter"/>
</dbReference>
<keyword evidence="4" id="KW-1185">Reference proteome</keyword>
<dbReference type="RefSeq" id="WP_266013984.1">
    <property type="nucleotide sequence ID" value="NZ_JAPFQP010000004.1"/>
</dbReference>
<dbReference type="Pfam" id="PF03572">
    <property type="entry name" value="Peptidase_S41"/>
    <property type="match status" value="1"/>
</dbReference>
<dbReference type="GO" id="GO:0007165">
    <property type="term" value="P:signal transduction"/>
    <property type="evidence" value="ECO:0007669"/>
    <property type="project" value="TreeGrafter"/>
</dbReference>
<dbReference type="GO" id="GO:0004175">
    <property type="term" value="F:endopeptidase activity"/>
    <property type="evidence" value="ECO:0007669"/>
    <property type="project" value="TreeGrafter"/>
</dbReference>
<proteinExistence type="predicted"/>